<dbReference type="InterPro" id="IPR000408">
    <property type="entry name" value="Reg_chr_condens"/>
</dbReference>
<dbReference type="InterPro" id="IPR051210">
    <property type="entry name" value="Ub_ligase/GEF_domain"/>
</dbReference>
<keyword evidence="1" id="KW-0677">Repeat</keyword>
<keyword evidence="4" id="KW-1185">Reference proteome</keyword>
<dbReference type="Pfam" id="PF00415">
    <property type="entry name" value="RCC1"/>
    <property type="match status" value="1"/>
</dbReference>
<evidence type="ECO:0000313" key="4">
    <source>
        <dbReference type="Proteomes" id="UP001500368"/>
    </source>
</evidence>
<dbReference type="PANTHER" id="PTHR22870">
    <property type="entry name" value="REGULATOR OF CHROMOSOME CONDENSATION"/>
    <property type="match status" value="1"/>
</dbReference>
<reference evidence="4" key="1">
    <citation type="journal article" date="2019" name="Int. J. Syst. Evol. Microbiol.">
        <title>The Global Catalogue of Microorganisms (GCM) 10K type strain sequencing project: providing services to taxonomists for standard genome sequencing and annotation.</title>
        <authorList>
            <consortium name="The Broad Institute Genomics Platform"/>
            <consortium name="The Broad Institute Genome Sequencing Center for Infectious Disease"/>
            <person name="Wu L."/>
            <person name="Ma J."/>
        </authorList>
    </citation>
    <scope>NUCLEOTIDE SEQUENCE [LARGE SCALE GENOMIC DNA]</scope>
    <source>
        <strain evidence="4">JCM 19129</strain>
    </source>
</reference>
<comment type="caution">
    <text evidence="3">The sequence shown here is derived from an EMBL/GenBank/DDBJ whole genome shotgun (WGS) entry which is preliminary data.</text>
</comment>
<protein>
    <recommendedName>
        <fullName evidence="5">Alpha-tubulin suppressor-like RCC1 family protein</fullName>
    </recommendedName>
</protein>
<accession>A0ABP9FZW1</accession>
<evidence type="ECO:0000313" key="3">
    <source>
        <dbReference type="EMBL" id="GAA4924141.1"/>
    </source>
</evidence>
<dbReference type="Proteomes" id="UP001500368">
    <property type="component" value="Unassembled WGS sequence"/>
</dbReference>
<dbReference type="PROSITE" id="PS50012">
    <property type="entry name" value="RCC1_3"/>
    <property type="match status" value="2"/>
</dbReference>
<organism evidence="3 4">
    <name type="scientific">Nesterenkonia rhizosphaerae</name>
    <dbReference type="NCBI Taxonomy" id="1348272"/>
    <lineage>
        <taxon>Bacteria</taxon>
        <taxon>Bacillati</taxon>
        <taxon>Actinomycetota</taxon>
        <taxon>Actinomycetes</taxon>
        <taxon>Micrococcales</taxon>
        <taxon>Micrococcaceae</taxon>
        <taxon>Nesterenkonia</taxon>
    </lineage>
</organism>
<dbReference type="SUPFAM" id="SSF50985">
    <property type="entry name" value="RCC1/BLIP-II"/>
    <property type="match status" value="2"/>
</dbReference>
<evidence type="ECO:0000256" key="1">
    <source>
        <dbReference type="ARBA" id="ARBA00022737"/>
    </source>
</evidence>
<dbReference type="Gene3D" id="2.130.10.30">
    <property type="entry name" value="Regulator of chromosome condensation 1/beta-lactamase-inhibitor protein II"/>
    <property type="match status" value="2"/>
</dbReference>
<evidence type="ECO:0008006" key="5">
    <source>
        <dbReference type="Google" id="ProtNLM"/>
    </source>
</evidence>
<gene>
    <name evidence="3" type="ORF">GCM10025790_21680</name>
</gene>
<proteinExistence type="predicted"/>
<evidence type="ECO:0000256" key="2">
    <source>
        <dbReference type="SAM" id="MobiDB-lite"/>
    </source>
</evidence>
<dbReference type="InterPro" id="IPR009091">
    <property type="entry name" value="RCC1/BLIP-II"/>
</dbReference>
<dbReference type="EMBL" id="BAABLW010000007">
    <property type="protein sequence ID" value="GAA4924141.1"/>
    <property type="molecule type" value="Genomic_DNA"/>
</dbReference>
<feature type="region of interest" description="Disordered" evidence="2">
    <location>
        <begin position="459"/>
        <end position="481"/>
    </location>
</feature>
<dbReference type="PANTHER" id="PTHR22870:SF408">
    <property type="entry name" value="OS09G0560450 PROTEIN"/>
    <property type="match status" value="1"/>
</dbReference>
<sequence length="597" mass="63065">MKKRSLRADERGSTVLAAVVFVMIAALVTTSASSQLIASAGARYSASQAATSHSLVAHEALITRAQLVADDDESPSLSEGLVRSGAMTYAWDENEVSQTHHYAQRNATHWAGFDPAGEPLWVDRGSTTYHRFIKIASGPNHTIGLEDGTLYAWGQNDRGQLGVGDYQDRFEPTAVEVLEDGAPVSFTDVIVPTSGLSCAVAENRGLWCFGENRWNQMAQSGFTPSGHNTHPAPVRVDAGHRVASIQAEDAVVITSNTLCFIDAASILRCAGENAGATTGESWSWFAPLNAQRVAQVVGDSQTILARTTAGQVYAWTLSGLGAAGRTPPRVQAAPAAVTTSASSAVITPAGQLADGTGYPRPVRVNHPDGGVWSDLELANTDTEIYASTAYATDTNNNLYAWGDNRYGQAGAPIASGSGTYENMVFTPNRVASSVTQVVSTASAAAFLSGNRVHTLGRATEGQLGDGSQTHRHSPRPISLTGPGTLTAATGAGEAFCFLVGEDLKCWGSDFHTRTSTNSPKLARTPVQIGRYAHVTIGETFACAIDQYAYTFCWGRGELGELGSSSPAGTFTLAPEPVASRSYDTPSFTGYEKTKEIR</sequence>
<dbReference type="RefSeq" id="WP_345478025.1">
    <property type="nucleotide sequence ID" value="NZ_BAABLW010000007.1"/>
</dbReference>
<name>A0ABP9FZW1_9MICC</name>